<dbReference type="InterPro" id="IPR013783">
    <property type="entry name" value="Ig-like_fold"/>
</dbReference>
<organism evidence="3">
    <name type="scientific">Amphimedon queenslandica</name>
    <name type="common">Sponge</name>
    <dbReference type="NCBI Taxonomy" id="400682"/>
    <lineage>
        <taxon>Eukaryota</taxon>
        <taxon>Metazoa</taxon>
        <taxon>Porifera</taxon>
        <taxon>Demospongiae</taxon>
        <taxon>Heteroscleromorpha</taxon>
        <taxon>Haplosclerida</taxon>
        <taxon>Niphatidae</taxon>
        <taxon>Amphimedon</taxon>
    </lineage>
</organism>
<dbReference type="InterPro" id="IPR036116">
    <property type="entry name" value="FN3_sf"/>
</dbReference>
<dbReference type="Pfam" id="PF00041">
    <property type="entry name" value="fn3"/>
    <property type="match status" value="3"/>
</dbReference>
<reference evidence="3" key="1">
    <citation type="submission" date="2017-05" db="UniProtKB">
        <authorList>
            <consortium name="EnsemblMetazoa"/>
        </authorList>
    </citation>
    <scope>IDENTIFICATION</scope>
</reference>
<dbReference type="eggNOG" id="KOG3510">
    <property type="taxonomic scope" value="Eukaryota"/>
</dbReference>
<dbReference type="PRINTS" id="PR00014">
    <property type="entry name" value="FNTYPEIII"/>
</dbReference>
<proteinExistence type="predicted"/>
<dbReference type="EnsemblMetazoa" id="Aqu2.1.04484_001">
    <property type="protein sequence ID" value="Aqu2.1.04484_001"/>
    <property type="gene ID" value="Aqu2.1.04484"/>
</dbReference>
<dbReference type="InParanoid" id="A0A1X7SR16"/>
<dbReference type="PANTHER" id="PTHR46708">
    <property type="entry name" value="TENASCIN"/>
    <property type="match status" value="1"/>
</dbReference>
<dbReference type="InterPro" id="IPR050991">
    <property type="entry name" value="ECM_Regulatory_Proteins"/>
</dbReference>
<accession>A0A1X7SR16</accession>
<evidence type="ECO:0000259" key="2">
    <source>
        <dbReference type="PROSITE" id="PS50853"/>
    </source>
</evidence>
<evidence type="ECO:0000256" key="1">
    <source>
        <dbReference type="ARBA" id="ARBA00022737"/>
    </source>
</evidence>
<feature type="domain" description="Fibronectin type-III" evidence="2">
    <location>
        <begin position="396"/>
        <end position="486"/>
    </location>
</feature>
<dbReference type="OMA" id="YEFRISV"/>
<evidence type="ECO:0000313" key="3">
    <source>
        <dbReference type="EnsemblMetazoa" id="Aqu2.1.04484_001"/>
    </source>
</evidence>
<keyword evidence="1" id="KW-0677">Repeat</keyword>
<dbReference type="SMART" id="SM00060">
    <property type="entry name" value="FN3"/>
    <property type="match status" value="5"/>
</dbReference>
<dbReference type="OrthoDB" id="5950997at2759"/>
<protein>
    <recommendedName>
        <fullName evidence="2">Fibronectin type-III domain-containing protein</fullName>
    </recommendedName>
</protein>
<dbReference type="PANTHER" id="PTHR46708:SF2">
    <property type="entry name" value="FIBRONECTIN TYPE-III DOMAIN-CONTAINING PROTEIN"/>
    <property type="match status" value="1"/>
</dbReference>
<dbReference type="SUPFAM" id="SSF49265">
    <property type="entry name" value="Fibronectin type III"/>
    <property type="match status" value="3"/>
</dbReference>
<dbReference type="CDD" id="cd00063">
    <property type="entry name" value="FN3"/>
    <property type="match status" value="3"/>
</dbReference>
<sequence length="486" mass="53176">MAINGTTSLNISVSDPTGLTATRLNTGLTHLRLFWSTVSEATGYEVFYQLSNNAPISIDTTTNTSFDITTILTLGNIYTFYVVSYVDTDAFLPSENSSAIVSLGNPEVTDLIATNITSTSFSLSWSLPPDIFPPNNFNIQFECHRQCEASSPVATQASVSSPYVIHNISPYYSNCSIDLIGLYDKDNYTLASVSVQTLSTVPSTPVSNVKFASVGSVSMTVSWDEVPCDGRNGLITGYYLTYTDIASNTSYTVNITGEDNRMYNLTGLMPYTNYTVSIMPYNAVGMGPPSDNVTQQTLESTPSAINGLMMNDFSPYSLSMVWNPPTMPNGIITVYEIRYRESTSTGRYNITNTTNTYYSIVGLTPNTSYTIGVRVYTSIGPGEWTEMTAKTPLISSVKGLMVIPLNASSVYVSWMIPNISPLSHYTLYYNESTDDVFSVNLSNTSTHEVITELTGSSTEYEFRISVTIGDFEGELSELVQPGSIQY</sequence>
<dbReference type="PROSITE" id="PS50853">
    <property type="entry name" value="FN3"/>
    <property type="match status" value="3"/>
</dbReference>
<feature type="domain" description="Fibronectin type-III" evidence="2">
    <location>
        <begin position="205"/>
        <end position="300"/>
    </location>
</feature>
<dbReference type="FunFam" id="2.60.40.10:FF:000028">
    <property type="entry name" value="Neuronal cell adhesion molecule"/>
    <property type="match status" value="1"/>
</dbReference>
<dbReference type="InterPro" id="IPR003961">
    <property type="entry name" value="FN3_dom"/>
</dbReference>
<feature type="domain" description="Fibronectin type-III" evidence="2">
    <location>
        <begin position="301"/>
        <end position="395"/>
    </location>
</feature>
<dbReference type="Gene3D" id="2.60.40.10">
    <property type="entry name" value="Immunoglobulins"/>
    <property type="match status" value="5"/>
</dbReference>
<dbReference type="AlphaFoldDB" id="A0A1X7SR16"/>
<name>A0A1X7SR16_AMPQE</name>